<evidence type="ECO:0000256" key="2">
    <source>
        <dbReference type="ARBA" id="ARBA00022499"/>
    </source>
</evidence>
<sequence>MSQMLHIEIPNFGNTVLGCLNEQRLLGLYCDVSIVVKGQAFKAHRAVLAASSLYFRDLFSGNSKSAFELPGTVPPACFQQILSFCYTGKLTMAASEQLVVMYTAGFLQIQHIVERGTDLMFKVSSPHCDSQTAMIEDASSAPQSPCNQLQPAPTAPYVVSPSVPIPLLTRVKHEAMELAPAAGPSLTHKRPLETGPRDSVAVAAGAAVAAPLKLPRVSYYGVPSLATLIPSIQPVPYAQGERTSPGASSLPTTDSPTSYHNEEDEEDDEAYDTMVEEQYGQMYIKSGGSYAVQEKPEPVPLESRSCVLIRRDLVALPASLISQIGYRCHPKLYSEGDPGEKLELVAGSGVYITRGQLMNCHLCAGVKHKVLLRRLLATFFDRNTLANSCGTGIRSSTSDPSRKPLDSRVLNAVKLYCQNFAPSFKESEMNVIAADMCTNARRVRKRWLPKIKSMLPEGVEMYRTVMGSSAASVSLDPDFQPTAAAQVFEQRIFAERRGDTAAIVTLRTDTVNVDLGAAAAAAANPAFEAGEEADGAGSVIQEVAAPEPLPADGQSPPQPFEQGSASSSRPETPARRPEAGSYAGTL</sequence>
<keyword evidence="8" id="KW-1185">Reference proteome</keyword>
<evidence type="ECO:0000256" key="5">
    <source>
        <dbReference type="SAM" id="MobiDB-lite"/>
    </source>
</evidence>
<reference evidence="9" key="1">
    <citation type="submission" date="2025-08" db="UniProtKB">
        <authorList>
            <consortium name="RefSeq"/>
        </authorList>
    </citation>
    <scope>IDENTIFICATION</scope>
</reference>
<dbReference type="PANTHER" id="PTHR46105">
    <property type="entry name" value="AGAP004733-PA"/>
    <property type="match status" value="1"/>
</dbReference>
<dbReference type="Pfam" id="PF00651">
    <property type="entry name" value="BTB"/>
    <property type="match status" value="1"/>
</dbReference>
<dbReference type="GO" id="GO:0042127">
    <property type="term" value="P:regulation of cell population proliferation"/>
    <property type="evidence" value="ECO:0007669"/>
    <property type="project" value="UniProtKB-ARBA"/>
</dbReference>
<evidence type="ECO:0000256" key="4">
    <source>
        <dbReference type="ARBA" id="ARBA00023242"/>
    </source>
</evidence>
<gene>
    <name evidence="9" type="primary">NACC2</name>
</gene>
<organism evidence="8 9">
    <name type="scientific">Trichechus manatus latirostris</name>
    <name type="common">Florida manatee</name>
    <dbReference type="NCBI Taxonomy" id="127582"/>
    <lineage>
        <taxon>Eukaryota</taxon>
        <taxon>Metazoa</taxon>
        <taxon>Chordata</taxon>
        <taxon>Craniata</taxon>
        <taxon>Vertebrata</taxon>
        <taxon>Euteleostomi</taxon>
        <taxon>Mammalia</taxon>
        <taxon>Eutheria</taxon>
        <taxon>Afrotheria</taxon>
        <taxon>Sirenia</taxon>
        <taxon>Trichechidae</taxon>
        <taxon>Trichechus</taxon>
    </lineage>
</organism>
<dbReference type="PANTHER" id="PTHR46105:SF2">
    <property type="entry name" value="NUCLEUS ACCUMBENS-ASSOCIATED PROTEIN 2"/>
    <property type="match status" value="1"/>
</dbReference>
<feature type="domain" description="BTB" evidence="6">
    <location>
        <begin position="30"/>
        <end position="94"/>
    </location>
</feature>
<dbReference type="InterPro" id="IPR011333">
    <property type="entry name" value="SKP1/BTB/POZ_sf"/>
</dbReference>
<dbReference type="Gene3D" id="1.10.10.2590">
    <property type="entry name" value="BEN domain"/>
    <property type="match status" value="1"/>
</dbReference>
<dbReference type="GO" id="GO:0045892">
    <property type="term" value="P:negative regulation of DNA-templated transcription"/>
    <property type="evidence" value="ECO:0007669"/>
    <property type="project" value="UniProtKB-ARBA"/>
</dbReference>
<comment type="subcellular location">
    <subcellularLocation>
        <location evidence="1">Nucleus</location>
    </subcellularLocation>
</comment>
<dbReference type="InterPro" id="IPR000210">
    <property type="entry name" value="BTB/POZ_dom"/>
</dbReference>
<dbReference type="RefSeq" id="XP_004388708.1">
    <property type="nucleotide sequence ID" value="XM_004388651.2"/>
</dbReference>
<feature type="region of interest" description="Disordered" evidence="5">
    <location>
        <begin position="237"/>
        <end position="270"/>
    </location>
</feature>
<keyword evidence="3" id="KW-0832">Ubl conjugation</keyword>
<dbReference type="SMART" id="SM00225">
    <property type="entry name" value="BTB"/>
    <property type="match status" value="1"/>
</dbReference>
<dbReference type="FunFam" id="3.30.710.10:FF:000009">
    <property type="entry name" value="Zinc finger and BTB domain-containing 37"/>
    <property type="match status" value="1"/>
</dbReference>
<dbReference type="FunFam" id="1.10.10.2590:FF:000002">
    <property type="entry name" value="Putative nucleus accumbens-associated protein 2"/>
    <property type="match status" value="1"/>
</dbReference>
<evidence type="ECO:0000256" key="1">
    <source>
        <dbReference type="ARBA" id="ARBA00004123"/>
    </source>
</evidence>
<dbReference type="GO" id="GO:0000978">
    <property type="term" value="F:RNA polymerase II cis-regulatory region sequence-specific DNA binding"/>
    <property type="evidence" value="ECO:0007669"/>
    <property type="project" value="TreeGrafter"/>
</dbReference>
<dbReference type="PROSITE" id="PS50097">
    <property type="entry name" value="BTB"/>
    <property type="match status" value="1"/>
</dbReference>
<feature type="compositionally biased region" description="Polar residues" evidence="5">
    <location>
        <begin position="561"/>
        <end position="570"/>
    </location>
</feature>
<feature type="domain" description="BEN" evidence="7">
    <location>
        <begin position="347"/>
        <end position="444"/>
    </location>
</feature>
<dbReference type="GeneID" id="101340773"/>
<dbReference type="FunCoup" id="A0A2Y9E7Q7">
    <property type="interactions" value="1169"/>
</dbReference>
<protein>
    <submittedName>
        <fullName evidence="9">Nucleus accumbens-associated protein 2</fullName>
    </submittedName>
</protein>
<keyword evidence="4" id="KW-0539">Nucleus</keyword>
<dbReference type="InterPro" id="IPR018379">
    <property type="entry name" value="BEN_domain"/>
</dbReference>
<dbReference type="SUPFAM" id="SSF54695">
    <property type="entry name" value="POZ domain"/>
    <property type="match status" value="1"/>
</dbReference>
<evidence type="ECO:0000256" key="3">
    <source>
        <dbReference type="ARBA" id="ARBA00022843"/>
    </source>
</evidence>
<dbReference type="GO" id="GO:0000981">
    <property type="term" value="F:DNA-binding transcription factor activity, RNA polymerase II-specific"/>
    <property type="evidence" value="ECO:0007669"/>
    <property type="project" value="TreeGrafter"/>
</dbReference>
<evidence type="ECO:0000259" key="7">
    <source>
        <dbReference type="PROSITE" id="PS51457"/>
    </source>
</evidence>
<keyword evidence="2" id="KW-1017">Isopeptide bond</keyword>
<dbReference type="InParanoid" id="A0A2Y9E7Q7"/>
<dbReference type="CDD" id="cd18289">
    <property type="entry name" value="BTB_POZ_BTBD14A_NAC2"/>
    <property type="match status" value="1"/>
</dbReference>
<feature type="compositionally biased region" description="Polar residues" evidence="5">
    <location>
        <begin position="241"/>
        <end position="259"/>
    </location>
</feature>
<dbReference type="STRING" id="127582.A0A2Y9E7Q7"/>
<name>A0A2Y9E7Q7_TRIMA</name>
<dbReference type="AlphaFoldDB" id="A0A2Y9E7Q7"/>
<dbReference type="GO" id="GO:0031981">
    <property type="term" value="C:nuclear lumen"/>
    <property type="evidence" value="ECO:0007669"/>
    <property type="project" value="UniProtKB-ARBA"/>
</dbReference>
<dbReference type="SMART" id="SM01025">
    <property type="entry name" value="BEN"/>
    <property type="match status" value="1"/>
</dbReference>
<feature type="region of interest" description="Disordered" evidence="5">
    <location>
        <begin position="532"/>
        <end position="586"/>
    </location>
</feature>
<evidence type="ECO:0000313" key="8">
    <source>
        <dbReference type="Proteomes" id="UP000248480"/>
    </source>
</evidence>
<evidence type="ECO:0000259" key="6">
    <source>
        <dbReference type="PROSITE" id="PS50097"/>
    </source>
</evidence>
<dbReference type="OrthoDB" id="10261408at2759"/>
<dbReference type="PROSITE" id="PS51457">
    <property type="entry name" value="BEN"/>
    <property type="match status" value="1"/>
</dbReference>
<proteinExistence type="predicted"/>
<dbReference type="InterPro" id="IPR050457">
    <property type="entry name" value="ZnFinger_BTB_dom_contain"/>
</dbReference>
<dbReference type="CTD" id="138151"/>
<dbReference type="Proteomes" id="UP000248480">
    <property type="component" value="Unplaced"/>
</dbReference>
<dbReference type="Gene3D" id="3.30.710.10">
    <property type="entry name" value="Potassium Channel Kv1.1, Chain A"/>
    <property type="match status" value="1"/>
</dbReference>
<dbReference type="KEGG" id="tmu:101340773"/>
<accession>A0A2Y9E7Q7</accession>
<dbReference type="Pfam" id="PF10523">
    <property type="entry name" value="BEN"/>
    <property type="match status" value="1"/>
</dbReference>
<evidence type="ECO:0000313" key="9">
    <source>
        <dbReference type="RefSeq" id="XP_004388708.1"/>
    </source>
</evidence>